<dbReference type="OrthoDB" id="449241at2759"/>
<keyword evidence="8 12" id="KW-0408">Iron</keyword>
<keyword evidence="15" id="KW-1185">Reference proteome</keyword>
<dbReference type="NCBIfam" id="TIGR00272">
    <property type="entry name" value="DPH2"/>
    <property type="match status" value="1"/>
</dbReference>
<name>A0A1E3IG28_9TREE</name>
<evidence type="ECO:0000313" key="15">
    <source>
        <dbReference type="Proteomes" id="UP000094043"/>
    </source>
</evidence>
<keyword evidence="7 12" id="KW-0479">Metal-binding</keyword>
<dbReference type="NCBIfam" id="TIGR00322">
    <property type="entry name" value="diphth2_R"/>
    <property type="match status" value="1"/>
</dbReference>
<feature type="region of interest" description="Disordered" evidence="13">
    <location>
        <begin position="405"/>
        <end position="438"/>
    </location>
</feature>
<evidence type="ECO:0000256" key="12">
    <source>
        <dbReference type="RuleBase" id="RU364133"/>
    </source>
</evidence>
<sequence length="522" mass="57957">MTDMFSTPDEHAMTAYEPEASSSDIRSYVGPSTASFGDATEGLNLEEAFEVEESVRRIIEGNYKTVGLQFPDELLSSSVSVYRAIQTRIAHTGAQAYVLADSTYGNCCPDILSCLHLPADFLVHYGHACLTPTGSLPVHYVFHRKRLDVERAKQSLIETSSEDLEKKKGVIVVWDVAYDWLANDIQEIFSKACPLPINFASIHTVPTTLSSPSEKGKTPTLRAIDPPKSIPMNECVLWYIGEEGRSCMNIQMTHANNPLYIYSPVSQTTSPLHSSTSRLLSRRLFALHQALSADIFGLIVSNIGLSSSQLLLKRLREDLKRAKKKSYTLTVGRLNPAKLANFAEIECFVLIGCAEGGVVDSKDFLRPIITPWELELALQGSDHIWAPEKWTLDFDSVLRDAQQRATEWQESKSSRTSSKAEDSYQEKGDDDDDTPQFSLISGQMRTRRTFPSHQSSQGALEGRIGDLTLRNQILSLAKLESAGSSFLASRDFRGLEARVGMDEPSCLEEGRRGVARGYTEEK</sequence>
<reference evidence="14" key="1">
    <citation type="submission" date="2016-06" db="EMBL/GenBank/DDBJ databases">
        <authorList>
            <person name="Cuomo C."/>
            <person name="Litvintseva A."/>
            <person name="Heitman J."/>
            <person name="Chen Y."/>
            <person name="Sun S."/>
            <person name="Springer D."/>
            <person name="Dromer F."/>
            <person name="Young S."/>
            <person name="Zeng Q."/>
            <person name="Chapman S."/>
            <person name="Gujja S."/>
            <person name="Saif S."/>
            <person name="Birren B."/>
        </authorList>
    </citation>
    <scope>NUCLEOTIDE SEQUENCE</scope>
    <source>
        <strain evidence="14">CBS 7841</strain>
    </source>
</reference>
<evidence type="ECO:0000256" key="4">
    <source>
        <dbReference type="ARBA" id="ARBA00006179"/>
    </source>
</evidence>
<dbReference type="InterPro" id="IPR016435">
    <property type="entry name" value="DPH1/DPH2"/>
</dbReference>
<dbReference type="GeneID" id="91088598"/>
<protein>
    <recommendedName>
        <fullName evidence="5 12">2-(3-amino-3-carboxypropyl)histidine synthase subunit 2</fullName>
    </recommendedName>
</protein>
<dbReference type="PANTHER" id="PTHR10762">
    <property type="entry name" value="DIPHTHAMIDE BIOSYNTHESIS PROTEIN"/>
    <property type="match status" value="1"/>
</dbReference>
<evidence type="ECO:0000256" key="11">
    <source>
        <dbReference type="ARBA" id="ARBA00054092"/>
    </source>
</evidence>
<dbReference type="InterPro" id="IPR010014">
    <property type="entry name" value="DHP2"/>
</dbReference>
<evidence type="ECO:0000256" key="9">
    <source>
        <dbReference type="ARBA" id="ARBA00023014"/>
    </source>
</evidence>
<evidence type="ECO:0000313" key="14">
    <source>
        <dbReference type="EMBL" id="WVN89172.1"/>
    </source>
</evidence>
<dbReference type="FunFam" id="3.40.50.11840:FF:000005">
    <property type="entry name" value="2-(3-amino-3-carboxypropyl)histidine synthase subunit 2"/>
    <property type="match status" value="1"/>
</dbReference>
<dbReference type="FunFam" id="3.40.50.11860:FF:000001">
    <property type="entry name" value="2-(3-amino-3-carboxypropyl)histidine synthase subunit 2"/>
    <property type="match status" value="1"/>
</dbReference>
<dbReference type="EMBL" id="CP143788">
    <property type="protein sequence ID" value="WVN89172.1"/>
    <property type="molecule type" value="Genomic_DNA"/>
</dbReference>
<evidence type="ECO:0000256" key="7">
    <source>
        <dbReference type="ARBA" id="ARBA00022723"/>
    </source>
</evidence>
<comment type="subcellular location">
    <subcellularLocation>
        <location evidence="2 12">Cytoplasm</location>
    </subcellularLocation>
</comment>
<dbReference type="Proteomes" id="UP000094043">
    <property type="component" value="Chromosome 5"/>
</dbReference>
<dbReference type="Pfam" id="PF01866">
    <property type="entry name" value="Diphthamide_syn"/>
    <property type="match status" value="1"/>
</dbReference>
<comment type="function">
    <text evidence="12">Required for the first step of diphthamide biosynthesis, a post-translational modification of histidine which occurs in elongation factor 2. DPH1 and DPH2 transfer a 3-amino-3-carboxypropyl (ACP) group from S-adenosyl-L-methionine (SAM) to a histidine residue, the reaction is assisted by a reduction system comprising DPH3 and a NADH-dependent reductase. Facilitates the reduction of the catalytic iron-sulfur cluster found in the DPH1 subunit.</text>
</comment>
<evidence type="ECO:0000256" key="6">
    <source>
        <dbReference type="ARBA" id="ARBA00022490"/>
    </source>
</evidence>
<comment type="similarity">
    <text evidence="4 12">Belongs to the DPH1/DPH2 family. DPH2 subfamily.</text>
</comment>
<dbReference type="Gene3D" id="3.40.50.11840">
    <property type="entry name" value="Diphthamide synthesis DPH1/DPH2 domain 1"/>
    <property type="match status" value="1"/>
</dbReference>
<dbReference type="SFLD" id="SFLDG01121">
    <property type="entry name" value="Diphthamide_biosynthesis"/>
    <property type="match status" value="1"/>
</dbReference>
<dbReference type="GO" id="GO:0046872">
    <property type="term" value="F:metal ion binding"/>
    <property type="evidence" value="ECO:0007669"/>
    <property type="project" value="UniProtKB-KW"/>
</dbReference>
<dbReference type="InterPro" id="IPR042265">
    <property type="entry name" value="DPH1/DPH2_3"/>
</dbReference>
<evidence type="ECO:0000256" key="8">
    <source>
        <dbReference type="ARBA" id="ARBA00023004"/>
    </source>
</evidence>
<accession>A0A1E3IG28</accession>
<dbReference type="VEuPathDB" id="FungiDB:L203_03324"/>
<dbReference type="AlphaFoldDB" id="A0A1E3IG28"/>
<gene>
    <name evidence="14" type="ORF">L203_104388</name>
</gene>
<evidence type="ECO:0000256" key="10">
    <source>
        <dbReference type="ARBA" id="ARBA00034128"/>
    </source>
</evidence>
<dbReference type="InterPro" id="IPR042263">
    <property type="entry name" value="DPH1/DPH2_1"/>
</dbReference>
<dbReference type="SFLD" id="SFLDS00032">
    <property type="entry name" value="Radical_SAM_3-amino-3-carboxyp"/>
    <property type="match status" value="1"/>
</dbReference>
<keyword evidence="9 12" id="KW-0411">Iron-sulfur</keyword>
<dbReference type="PANTHER" id="PTHR10762:SF2">
    <property type="entry name" value="2-(3-AMINO-3-CARBOXYPROPYL)HISTIDINE SYNTHASE SUBUNIT 2"/>
    <property type="match status" value="1"/>
</dbReference>
<evidence type="ECO:0000256" key="3">
    <source>
        <dbReference type="ARBA" id="ARBA00005156"/>
    </source>
</evidence>
<keyword evidence="6 12" id="KW-0963">Cytoplasm</keyword>
<dbReference type="SFLD" id="SFLDF00408">
    <property type="entry name" value="Diphthamide_biosynthesis_famil"/>
    <property type="match status" value="1"/>
</dbReference>
<dbReference type="Gene3D" id="3.40.50.11860">
    <property type="entry name" value="Diphthamide synthesis DPH1/DPH2 domain 3"/>
    <property type="match status" value="1"/>
</dbReference>
<comment type="pathway">
    <text evidence="3 12">Protein modification; peptidyl-diphthamide biosynthesis.</text>
</comment>
<evidence type="ECO:0000256" key="5">
    <source>
        <dbReference type="ARBA" id="ARBA00021914"/>
    </source>
</evidence>
<organism evidence="14 15">
    <name type="scientific">Cryptococcus depauperatus CBS 7841</name>
    <dbReference type="NCBI Taxonomy" id="1295531"/>
    <lineage>
        <taxon>Eukaryota</taxon>
        <taxon>Fungi</taxon>
        <taxon>Dikarya</taxon>
        <taxon>Basidiomycota</taxon>
        <taxon>Agaricomycotina</taxon>
        <taxon>Tremellomycetes</taxon>
        <taxon>Tremellales</taxon>
        <taxon>Cryptococcaceae</taxon>
        <taxon>Cryptococcus</taxon>
    </lineage>
</organism>
<comment type="function">
    <text evidence="11">Required for the first step of diphthamide biosynthesis, a post-translational modification of histidine which occurs in elongation factor 2. DPH1 and DPH2 transfer a 3-amino-3-carboxypropyl (ACP) group from S-adenosyl-L-methionine (SAM) to a histidine residue, the reaction is assisted by a reduction system comprising DPH3 and a NADH-dependent reductase, predominantly CBR1. Facilitates the reduction of the catalytic iron-sulfur cluster found in the DPH1 subunit.</text>
</comment>
<feature type="compositionally biased region" description="Basic and acidic residues" evidence="13">
    <location>
        <begin position="405"/>
        <end position="427"/>
    </location>
</feature>
<evidence type="ECO:0000256" key="1">
    <source>
        <dbReference type="ARBA" id="ARBA00001966"/>
    </source>
</evidence>
<dbReference type="GO" id="GO:0005737">
    <property type="term" value="C:cytoplasm"/>
    <property type="evidence" value="ECO:0007669"/>
    <property type="project" value="UniProtKB-SubCell"/>
</dbReference>
<comment type="cofactor">
    <cofactor evidence="1">
        <name>[4Fe-4S] cluster</name>
        <dbReference type="ChEBI" id="CHEBI:49883"/>
    </cofactor>
</comment>
<reference evidence="14" key="3">
    <citation type="submission" date="2024-01" db="EMBL/GenBank/DDBJ databases">
        <authorList>
            <person name="Coelho M.A."/>
            <person name="David-Palma M."/>
            <person name="Shea T."/>
            <person name="Sun S."/>
            <person name="Cuomo C.A."/>
            <person name="Heitman J."/>
        </authorList>
    </citation>
    <scope>NUCLEOTIDE SEQUENCE</scope>
    <source>
        <strain evidence="14">CBS 7841</strain>
    </source>
</reference>
<dbReference type="RefSeq" id="XP_066069872.1">
    <property type="nucleotide sequence ID" value="XM_066213775.1"/>
</dbReference>
<dbReference type="GO" id="GO:0090560">
    <property type="term" value="F:2-(3-amino-3-carboxypropyl)histidine synthase activity"/>
    <property type="evidence" value="ECO:0007669"/>
    <property type="project" value="InterPro"/>
</dbReference>
<reference evidence="14" key="2">
    <citation type="journal article" date="2022" name="Elife">
        <title>Obligate sexual reproduction of a homothallic fungus closely related to the Cryptococcus pathogenic species complex.</title>
        <authorList>
            <person name="Passer A.R."/>
            <person name="Clancey S.A."/>
            <person name="Shea T."/>
            <person name="David-Palma M."/>
            <person name="Averette A.F."/>
            <person name="Boekhout T."/>
            <person name="Porcel B.M."/>
            <person name="Nowrousian M."/>
            <person name="Cuomo C.A."/>
            <person name="Sun S."/>
            <person name="Heitman J."/>
            <person name="Coelho M.A."/>
        </authorList>
    </citation>
    <scope>NUCLEOTIDE SEQUENCE</scope>
    <source>
        <strain evidence="14">CBS 7841</strain>
    </source>
</reference>
<evidence type="ECO:0000256" key="2">
    <source>
        <dbReference type="ARBA" id="ARBA00004496"/>
    </source>
</evidence>
<dbReference type="GO" id="GO:0017183">
    <property type="term" value="P:protein histidyl modification to diphthamide"/>
    <property type="evidence" value="ECO:0007669"/>
    <property type="project" value="UniProtKB-UniPathway"/>
</dbReference>
<dbReference type="GO" id="GO:0051536">
    <property type="term" value="F:iron-sulfur cluster binding"/>
    <property type="evidence" value="ECO:0007669"/>
    <property type="project" value="UniProtKB-KW"/>
</dbReference>
<dbReference type="KEGG" id="cdep:91088598"/>
<comment type="subunit">
    <text evidence="10">Component of the 2-(3-amino-3-carboxypropyl)histidine synthase complex composed of DPH1, DPH2, DPH3 and a NADH-dependent reductase, predominantly CBR1.</text>
</comment>
<evidence type="ECO:0000256" key="13">
    <source>
        <dbReference type="SAM" id="MobiDB-lite"/>
    </source>
</evidence>
<proteinExistence type="inferred from homology"/>